<dbReference type="RefSeq" id="WP_228234275.1">
    <property type="nucleotide sequence ID" value="NZ_JAJGNA010000016.1"/>
</dbReference>
<dbReference type="Proteomes" id="UP001108027">
    <property type="component" value="Unassembled WGS sequence"/>
</dbReference>
<name>A0A9Q3UPG9_9GAMM</name>
<protein>
    <submittedName>
        <fullName evidence="2">Uncharacterized protein</fullName>
    </submittedName>
</protein>
<accession>A0A9Q3UPG9</accession>
<sequence>MAGKKPAPASKAEPEVPAMAAQSSPFASAAVAAAATVPAVAARPAEPVDEPAARPRFRSLLSGQPEHATEAVSGAYNGTPLKALLRRIAERQAMNRPSGFDEWR</sequence>
<dbReference type="EMBL" id="JAJGNA010000016">
    <property type="protein sequence ID" value="MCC4309443.1"/>
    <property type="molecule type" value="Genomic_DNA"/>
</dbReference>
<evidence type="ECO:0000313" key="3">
    <source>
        <dbReference type="Proteomes" id="UP001108027"/>
    </source>
</evidence>
<organism evidence="2 3">
    <name type="scientific">Alloalcanivorax marinus</name>
    <dbReference type="NCBI Taxonomy" id="1177169"/>
    <lineage>
        <taxon>Bacteria</taxon>
        <taxon>Pseudomonadati</taxon>
        <taxon>Pseudomonadota</taxon>
        <taxon>Gammaproteobacteria</taxon>
        <taxon>Oceanospirillales</taxon>
        <taxon>Alcanivoracaceae</taxon>
        <taxon>Alloalcanivorax</taxon>
    </lineage>
</organism>
<feature type="region of interest" description="Disordered" evidence="1">
    <location>
        <begin position="1"/>
        <end position="24"/>
    </location>
</feature>
<gene>
    <name evidence="2" type="ORF">LL252_12775</name>
</gene>
<evidence type="ECO:0000313" key="2">
    <source>
        <dbReference type="EMBL" id="MCC4309443.1"/>
    </source>
</evidence>
<dbReference type="AlphaFoldDB" id="A0A9Q3UPG9"/>
<comment type="caution">
    <text evidence="2">The sequence shown here is derived from an EMBL/GenBank/DDBJ whole genome shotgun (WGS) entry which is preliminary data.</text>
</comment>
<proteinExistence type="predicted"/>
<keyword evidence="3" id="KW-1185">Reference proteome</keyword>
<evidence type="ECO:0000256" key="1">
    <source>
        <dbReference type="SAM" id="MobiDB-lite"/>
    </source>
</evidence>
<reference evidence="2" key="1">
    <citation type="submission" date="2021-10" db="EMBL/GenBank/DDBJ databases">
        <title>The diversity and Nitrogen Metabolism of Culturable Nitrate-Utilizing Bacteria Within the Oxygen Minimum Zone of the Changjiang (Yangtze River)Estuary.</title>
        <authorList>
            <person name="Zhang D."/>
            <person name="Zheng J."/>
            <person name="Liu S."/>
            <person name="He W."/>
        </authorList>
    </citation>
    <scope>NUCLEOTIDE SEQUENCE</scope>
    <source>
        <strain evidence="2">FXH-223</strain>
    </source>
</reference>